<protein>
    <recommendedName>
        <fullName evidence="4">LamG-like jellyroll fold domain-containing protein</fullName>
    </recommendedName>
</protein>
<dbReference type="SMART" id="SM00560">
    <property type="entry name" value="LamGL"/>
    <property type="match status" value="1"/>
</dbReference>
<dbReference type="InterPro" id="IPR013320">
    <property type="entry name" value="ConA-like_dom_sf"/>
</dbReference>
<feature type="region of interest" description="Disordered" evidence="3">
    <location>
        <begin position="682"/>
        <end position="701"/>
    </location>
</feature>
<dbReference type="InterPro" id="IPR006626">
    <property type="entry name" value="PbH1"/>
</dbReference>
<evidence type="ECO:0000256" key="3">
    <source>
        <dbReference type="SAM" id="MobiDB-lite"/>
    </source>
</evidence>
<keyword evidence="6" id="KW-1185">Reference proteome</keyword>
<dbReference type="EMBL" id="JAGGLD010000002">
    <property type="protein sequence ID" value="MBP2000664.1"/>
    <property type="molecule type" value="Genomic_DNA"/>
</dbReference>
<dbReference type="Gene3D" id="2.60.120.200">
    <property type="match status" value="1"/>
</dbReference>
<accession>A0ABS4JG22</accession>
<dbReference type="SUPFAM" id="SSF49899">
    <property type="entry name" value="Concanavalin A-like lectins/glucanases"/>
    <property type="match status" value="1"/>
</dbReference>
<proteinExistence type="predicted"/>
<dbReference type="InterPro" id="IPR039448">
    <property type="entry name" value="Beta_helix"/>
</dbReference>
<comment type="caution">
    <text evidence="5">The sequence shown here is derived from an EMBL/GenBank/DDBJ whole genome shotgun (WGS) entry which is preliminary data.</text>
</comment>
<dbReference type="SUPFAM" id="SSF51126">
    <property type="entry name" value="Pectin lyase-like"/>
    <property type="match status" value="2"/>
</dbReference>
<name>A0ABS4JG22_9BACL</name>
<feature type="domain" description="LamG-like jellyroll fold" evidence="4">
    <location>
        <begin position="596"/>
        <end position="724"/>
    </location>
</feature>
<dbReference type="Gene3D" id="2.160.20.10">
    <property type="entry name" value="Single-stranded right-handed beta-helix, Pectin lyase-like"/>
    <property type="match status" value="1"/>
</dbReference>
<keyword evidence="2" id="KW-1015">Disulfide bond</keyword>
<dbReference type="SMART" id="SM00710">
    <property type="entry name" value="PbH1"/>
    <property type="match status" value="7"/>
</dbReference>
<evidence type="ECO:0000256" key="2">
    <source>
        <dbReference type="ARBA" id="ARBA00023157"/>
    </source>
</evidence>
<organism evidence="5 6">
    <name type="scientific">Paenibacillus shirakamiensis</name>
    <dbReference type="NCBI Taxonomy" id="1265935"/>
    <lineage>
        <taxon>Bacteria</taxon>
        <taxon>Bacillati</taxon>
        <taxon>Bacillota</taxon>
        <taxon>Bacilli</taxon>
        <taxon>Bacillales</taxon>
        <taxon>Paenibacillaceae</taxon>
        <taxon>Paenibacillus</taxon>
    </lineage>
</organism>
<sequence>MMSQFFINRFTFLFRLVLAALLVWIPTGIQPALAAGTSYYVDCSANGEGNGTSSSPINSLNAVNALTLSPGDSVLFKRGSSCSGSLSPQGNGSASQPIVIGSYGTSSARSRIDASGQEDAVKLRNLSYVTVQDLELTASGDNTLARRGVHVLGQDAGELYGIRLNNLYIHDVRGYMPSTVPSRYHGTGKYANASGGIVVEVLGSSVPTAFHGVTIENNIITAVDRQGIYVWSNYCQRAELAEFWGSLCTSNWKPATDVTIQNNILSDVGGDGIAPMTVDGSLVQNNKLSGFNVRSQSPNAGMWTANANHVTFQYNEASGGKTTSDGMGFDVDHSTSNVIFQYNYSHENEGGFFLLCPQGKGKSVDFIIRYNVSVNDRARLFQSCGGEIRNGQIYNNTIYSGDTIGPVIYQESSAQTQAIQFRNNLLYKEGSGNLSWTLNDTTFTVDHNVFFRVPDSTTPAGTNTITSDPLLVHAGGLATTDYKLTEGSPALGAGAIISANGGRDYFGNAVSASSPPNIGAYQGAGLSVPLPVPLASYHLDATSGASATDSSGGSYNGTLIGGPVWNASGGASAGFLQLDGVDDYILLPPLLNPASGDFTITGWVKLGAGAGSSQIIVQQEGSSGRSLLYRDTASGKLGTYLGNAALLSSATIPTGAWTHIALIKKGTTISLYINGQPDASASRTAESESSGFRLGSHKSPTSSNVNFRGGLDEFRIYGSALSSTQIVKLYNDAGLQ</sequence>
<evidence type="ECO:0000313" key="5">
    <source>
        <dbReference type="EMBL" id="MBP2000664.1"/>
    </source>
</evidence>
<dbReference type="Pfam" id="PF13385">
    <property type="entry name" value="Laminin_G_3"/>
    <property type="match status" value="1"/>
</dbReference>
<evidence type="ECO:0000259" key="4">
    <source>
        <dbReference type="SMART" id="SM00560"/>
    </source>
</evidence>
<dbReference type="Proteomes" id="UP001519288">
    <property type="component" value="Unassembled WGS sequence"/>
</dbReference>
<evidence type="ECO:0000256" key="1">
    <source>
        <dbReference type="ARBA" id="ARBA00022729"/>
    </source>
</evidence>
<gene>
    <name evidence="5" type="ORF">J2Z69_001695</name>
</gene>
<keyword evidence="1" id="KW-0732">Signal</keyword>
<dbReference type="Pfam" id="PF13229">
    <property type="entry name" value="Beta_helix"/>
    <property type="match status" value="1"/>
</dbReference>
<reference evidence="5 6" key="1">
    <citation type="submission" date="2021-03" db="EMBL/GenBank/DDBJ databases">
        <title>Genomic Encyclopedia of Type Strains, Phase IV (KMG-IV): sequencing the most valuable type-strain genomes for metagenomic binning, comparative biology and taxonomic classification.</title>
        <authorList>
            <person name="Goeker M."/>
        </authorList>
    </citation>
    <scope>NUCLEOTIDE SEQUENCE [LARGE SCALE GENOMIC DNA]</scope>
    <source>
        <strain evidence="5 6">DSM 26806</strain>
    </source>
</reference>
<dbReference type="InterPro" id="IPR012334">
    <property type="entry name" value="Pectin_lyas_fold"/>
</dbReference>
<evidence type="ECO:0000313" key="6">
    <source>
        <dbReference type="Proteomes" id="UP001519288"/>
    </source>
</evidence>
<dbReference type="InterPro" id="IPR011050">
    <property type="entry name" value="Pectin_lyase_fold/virulence"/>
</dbReference>
<dbReference type="InterPro" id="IPR006558">
    <property type="entry name" value="LamG-like"/>
</dbReference>